<sequence>MGKKKQPKFKLGDTVVITMYGTVGNITDIKFLDGAYVYEVNYSEGLYIEKTLQSINEYEGEILYQKEQINIEYKFLLGDLVQVDGYEQDYFKIIGYRTEIWRYKENAWEDVIYELSRISDSEWLEAHEEELTLIADAKRADGIIQKLGLLLSKKNNELAIIAKQNNPGKGERDMTMTKNEKKEMIDGLLDLYNDYCKLYEHFGDDEYRHIMKIALAKIEKAAEEIYPDHKKKQTK</sequence>
<name>A0A109N2N3_9BACI</name>
<organism evidence="1 2">
    <name type="scientific">Peribacillus simplex</name>
    <dbReference type="NCBI Taxonomy" id="1478"/>
    <lineage>
        <taxon>Bacteria</taxon>
        <taxon>Bacillati</taxon>
        <taxon>Bacillota</taxon>
        <taxon>Bacilli</taxon>
        <taxon>Bacillales</taxon>
        <taxon>Bacillaceae</taxon>
        <taxon>Peribacillus</taxon>
    </lineage>
</organism>
<dbReference type="AlphaFoldDB" id="A0A109N2N3"/>
<evidence type="ECO:0000313" key="1">
    <source>
        <dbReference type="EMBL" id="KWW22399.1"/>
    </source>
</evidence>
<dbReference type="RefSeq" id="WP_061140445.1">
    <property type="nucleotide sequence ID" value="NZ_LNNH01000004.1"/>
</dbReference>
<keyword evidence="2" id="KW-1185">Reference proteome</keyword>
<proteinExistence type="predicted"/>
<evidence type="ECO:0000313" key="2">
    <source>
        <dbReference type="Proteomes" id="UP000064189"/>
    </source>
</evidence>
<evidence type="ECO:0008006" key="3">
    <source>
        <dbReference type="Google" id="ProtNLM"/>
    </source>
</evidence>
<reference evidence="1 2" key="1">
    <citation type="submission" date="2015-11" db="EMBL/GenBank/DDBJ databases">
        <title>Genome Sequence of Bacillus simplex strain VanAntwerpen2.</title>
        <authorList>
            <person name="Couger M.B."/>
        </authorList>
    </citation>
    <scope>NUCLEOTIDE SEQUENCE [LARGE SCALE GENOMIC DNA]</scope>
    <source>
        <strain evidence="1 2">VanAntwerpen02</strain>
    </source>
</reference>
<protein>
    <recommendedName>
        <fullName evidence="3">YodN</fullName>
    </recommendedName>
</protein>
<gene>
    <name evidence="1" type="ORF">AS888_12745</name>
</gene>
<accession>A0A109N2N3</accession>
<comment type="caution">
    <text evidence="1">The sequence shown here is derived from an EMBL/GenBank/DDBJ whole genome shotgun (WGS) entry which is preliminary data.</text>
</comment>
<dbReference type="EMBL" id="LNNH01000004">
    <property type="protein sequence ID" value="KWW22399.1"/>
    <property type="molecule type" value="Genomic_DNA"/>
</dbReference>
<dbReference type="Proteomes" id="UP000064189">
    <property type="component" value="Unassembled WGS sequence"/>
</dbReference>